<keyword evidence="1" id="KW-0175">Coiled coil</keyword>
<evidence type="ECO:0000313" key="6">
    <source>
        <dbReference type="Proteomes" id="UP000008810"/>
    </source>
</evidence>
<dbReference type="FunCoup" id="A0A0Q3EMR9">
    <property type="interactions" value="12"/>
</dbReference>
<sequence length="326" mass="38044">MDSQSPMGLYTNLLSEGYTQEAWDQNLGSPFREQVMQSQVTPPVKANTKRTRNFTDKEDEVLVAAWLHASMDPIVGSEQKHATYWNRIHEEYELHKPQGSERNVNSISHHWSVVKEQVGRFCGCYEQIMHRHESGKPEQDKLKLIGHLIVIKSRSQAPMQVQVCLLLELMRYTVDAIHIDDFEATSPVKAGHMKRPIGKKAEKERQRRGKNVTSLEDSNVVMALDVLFSKRTKLEEARDMARETSRQAREMARETARQAREDAREASKEKRYVGALAMEQRKFEFEERKMEMDIMNKDLSSLDDDQKEYYKMIRRDIIDRQSKRSI</sequence>
<dbReference type="PANTHER" id="PTHR45125">
    <property type="entry name" value="F21J9.4-RELATED"/>
    <property type="match status" value="1"/>
</dbReference>
<reference evidence="4" key="2">
    <citation type="submission" date="2017-06" db="EMBL/GenBank/DDBJ databases">
        <title>WGS assembly of Brachypodium distachyon.</title>
        <authorList>
            <consortium name="The International Brachypodium Initiative"/>
            <person name="Lucas S."/>
            <person name="Harmon-Smith M."/>
            <person name="Lail K."/>
            <person name="Tice H."/>
            <person name="Grimwood J."/>
            <person name="Bruce D."/>
            <person name="Barry K."/>
            <person name="Shu S."/>
            <person name="Lindquist E."/>
            <person name="Wang M."/>
            <person name="Pitluck S."/>
            <person name="Vogel J.P."/>
            <person name="Garvin D.F."/>
            <person name="Mockler T.C."/>
            <person name="Schmutz J."/>
            <person name="Rokhsar D."/>
            <person name="Bevan M.W."/>
        </authorList>
    </citation>
    <scope>NUCLEOTIDE SEQUENCE</scope>
    <source>
        <strain evidence="4">Bd21</strain>
    </source>
</reference>
<reference evidence="5" key="3">
    <citation type="submission" date="2018-08" db="UniProtKB">
        <authorList>
            <consortium name="EnsemblPlants"/>
        </authorList>
    </citation>
    <scope>IDENTIFICATION</scope>
    <source>
        <strain evidence="5">cv. Bd21</strain>
    </source>
</reference>
<protein>
    <recommendedName>
        <fullName evidence="3">No apical meristem-associated C-terminal domain-containing protein</fullName>
    </recommendedName>
</protein>
<dbReference type="Pfam" id="PF14303">
    <property type="entry name" value="NAM-associated"/>
    <property type="match status" value="1"/>
</dbReference>
<evidence type="ECO:0000259" key="3">
    <source>
        <dbReference type="Pfam" id="PF14303"/>
    </source>
</evidence>
<evidence type="ECO:0000313" key="4">
    <source>
        <dbReference type="EMBL" id="KQJ88830.1"/>
    </source>
</evidence>
<dbReference type="STRING" id="15368.A0A0Q3EMR9"/>
<feature type="coiled-coil region" evidence="1">
    <location>
        <begin position="234"/>
        <end position="269"/>
    </location>
</feature>
<reference evidence="4 5" key="1">
    <citation type="journal article" date="2010" name="Nature">
        <title>Genome sequencing and analysis of the model grass Brachypodium distachyon.</title>
        <authorList>
            <consortium name="International Brachypodium Initiative"/>
        </authorList>
    </citation>
    <scope>NUCLEOTIDE SEQUENCE [LARGE SCALE GENOMIC DNA]</scope>
    <source>
        <strain evidence="4 5">Bd21</strain>
    </source>
</reference>
<feature type="domain" description="No apical meristem-associated C-terminal" evidence="3">
    <location>
        <begin position="188"/>
        <end position="317"/>
    </location>
</feature>
<proteinExistence type="predicted"/>
<dbReference type="Proteomes" id="UP000008810">
    <property type="component" value="Chromosome 4"/>
</dbReference>
<feature type="region of interest" description="Disordered" evidence="2">
    <location>
        <begin position="190"/>
        <end position="212"/>
    </location>
</feature>
<dbReference type="InParanoid" id="A0A0Q3EMR9"/>
<name>A0A0Q3EMR9_BRADI</name>
<dbReference type="AlphaFoldDB" id="A0A0Q3EMR9"/>
<dbReference type="EMBL" id="CM000883">
    <property type="protein sequence ID" value="KQJ88830.1"/>
    <property type="molecule type" value="Genomic_DNA"/>
</dbReference>
<dbReference type="OrthoDB" id="167869at2759"/>
<dbReference type="InterPro" id="IPR029466">
    <property type="entry name" value="NAM-associated_C"/>
</dbReference>
<evidence type="ECO:0000256" key="1">
    <source>
        <dbReference type="SAM" id="Coils"/>
    </source>
</evidence>
<dbReference type="EnsemblPlants" id="KQJ88830">
    <property type="protein sequence ID" value="KQJ88830"/>
    <property type="gene ID" value="BRADI_4g21611v3"/>
</dbReference>
<keyword evidence="6" id="KW-1185">Reference proteome</keyword>
<organism evidence="4">
    <name type="scientific">Brachypodium distachyon</name>
    <name type="common">Purple false brome</name>
    <name type="synonym">Trachynia distachya</name>
    <dbReference type="NCBI Taxonomy" id="15368"/>
    <lineage>
        <taxon>Eukaryota</taxon>
        <taxon>Viridiplantae</taxon>
        <taxon>Streptophyta</taxon>
        <taxon>Embryophyta</taxon>
        <taxon>Tracheophyta</taxon>
        <taxon>Spermatophyta</taxon>
        <taxon>Magnoliopsida</taxon>
        <taxon>Liliopsida</taxon>
        <taxon>Poales</taxon>
        <taxon>Poaceae</taxon>
        <taxon>BOP clade</taxon>
        <taxon>Pooideae</taxon>
        <taxon>Stipodae</taxon>
        <taxon>Brachypodieae</taxon>
        <taxon>Brachypodium</taxon>
    </lineage>
</organism>
<accession>A0A0Q3EMR9</accession>
<dbReference type="PANTHER" id="PTHR45125:SF51">
    <property type="entry name" value="F21J9.4-RELATED"/>
    <property type="match status" value="1"/>
</dbReference>
<evidence type="ECO:0000256" key="2">
    <source>
        <dbReference type="SAM" id="MobiDB-lite"/>
    </source>
</evidence>
<evidence type="ECO:0000313" key="5">
    <source>
        <dbReference type="EnsemblPlants" id="KQJ88830"/>
    </source>
</evidence>
<gene>
    <name evidence="4" type="ORF">BRADI_4g21611v3</name>
</gene>
<dbReference type="Gramene" id="KQJ88830">
    <property type="protein sequence ID" value="KQJ88830"/>
    <property type="gene ID" value="BRADI_4g21611v3"/>
</dbReference>